<name>A0A8T3BZH9_DENNO</name>
<evidence type="ECO:0000313" key="4">
    <source>
        <dbReference type="EMBL" id="KAI0524679.1"/>
    </source>
</evidence>
<dbReference type="CDD" id="cd06222">
    <property type="entry name" value="RNase_H_like"/>
    <property type="match status" value="1"/>
</dbReference>
<dbReference type="Proteomes" id="UP000829196">
    <property type="component" value="Unassembled WGS sequence"/>
</dbReference>
<dbReference type="CDD" id="cd01650">
    <property type="entry name" value="RT_nLTR_like"/>
    <property type="match status" value="1"/>
</dbReference>
<dbReference type="InterPro" id="IPR012337">
    <property type="entry name" value="RNaseH-like_sf"/>
</dbReference>
<comment type="caution">
    <text evidence="4">The sequence shown here is derived from an EMBL/GenBank/DDBJ whole genome shotgun (WGS) entry which is preliminary data.</text>
</comment>
<dbReference type="InterPro" id="IPR001878">
    <property type="entry name" value="Znf_CCHC"/>
</dbReference>
<dbReference type="EMBL" id="JAGYWB010000004">
    <property type="protein sequence ID" value="KAI0524679.1"/>
    <property type="molecule type" value="Genomic_DNA"/>
</dbReference>
<dbReference type="OrthoDB" id="783377at2759"/>
<dbReference type="PANTHER" id="PTHR19446">
    <property type="entry name" value="REVERSE TRANSCRIPTASES"/>
    <property type="match status" value="1"/>
</dbReference>
<sequence>MLLHTLGHSVRNQVIRFNFHRSGDTVSRYFKAALHVVGELRNEFIKPPPSETPYKIKSSNRFMPFFKDCIGVIDETHIKVRVPKENEAAFRGGKPYPTQNVLTSVDFDLRFTYVLAGWEGSAHDATVLKNALEISYGLCVPAVVHARRQQIAGGNLPAEPPRIGHMNFSEQIKDRNVDFFPKKKSSSLIINEGFRPPLKADPIPEGKGKGILENRLELINEVEEIHDLVTNQEIVSAFGFNVELNIKEVTGRKEDASRQGMEKNNERSDEKEDGDSIPINDQMEKSNPVNNFVSAWQKTQHIKLNFNSISTRMSEDGMAVKLNQREYARCCVRIDMEKKLPLGVWIEGIHGRTYQKVEYEKLTSLCYQCGKVGHNSGVCPEHADIQTKKAALGESEESMKTRMDREVEDNKKHSKEEYGPWIHVKFKNNRSRNFGNNGRYGEMIGLIKKVINLWREWKQIRQNSKTNKEFWRIWQIMKWKRRLKRLILRGARKREASLYLREIVKDNDCFFVGLTETNITCFERHDIDSIIGVEWDYCFQPAVGSSGGILVLWKRSLASFETVEVSTQVVMGNLNINTVGSWKVATVYGGKDVQTRRNLWHSLKSYMQGNSPALIVGNFNCLLSKEDKKGGKRFHFSCGPKEMKMFLTNNDFHDLGYVGPRFTWCNNKDGNSRIWERLDRCLVNSIALQKIPMAKVKHLSRIASDHALIVFNMTKPQNQKSKFIRFEDSWKSYPAVWHIAVKAWMKSYYGTSAEILQRKLNRTLKALYYWNKNKCKELNLLKEDLKKDILKLQIEETSYENFTDDKLKLLRSKVHELNVTLGRLAMWWNQRAKVKWHQEVEDFGQIEEVFYEFYSKKWASRNCQLSGWPSIPNNLQLSVEDVEFLNKDFTKEEMIKAVFNQGNNKSPGLDGITTSFFKFFWKIVEEDTWKEIDSFFKTGSMHKDWKDTLVILIPKIKNPTLPSNFRPISLCQTTYKIVATMILNRIKNCISKCITEEQAAFITGRSLSDHCLIAQEIFHKLKITNNKKGFMVIKLDMEQAYDNMSWDALEQVLKLFGMPAKMIVLIMECVKSARFSVIINGKASKWINAANGFRQVERAGPLKARLMWRMIQRPESLLSRVISAKYGEKIWKTQYKNNTSIAWKVLNQGARYLKPLLRWRIANGRSIDVVNDVWLLDKSFKDWPITADCLGLEGLKLNHFIDPTGTWKTEELLCFFNESLIAVIEQIKIESDIPEDFMEEIHSLLGKTITARAYETHCSNQQASEADSGFTIWLKKLKMTPRVEVFWWRLSGGVIPTNEFLKLKKIRNDDQCARDCKEIEDLAHVSAKCKHLQDILRKIQEWGIFVPIFVSLEDCLVELKHLSKVAPNIVILYCNVVFWNWKNKNEVAHGKSAKTVSATAANINVDVALLPSYNAGIGGCFRDDQGRLLVAFGEKRIHWDIANLELAAVTSIRKYLQPWMVEYKGLIIEGDNINVIRFIQDSLNKAKWQSLNRIEENLLFLADFNKVIFNHIHRDGNRVADMCATMALDNNFYFDSFSFDNIPSSLGSLLKKECEHLL</sequence>
<keyword evidence="5" id="KW-1185">Reference proteome</keyword>
<dbReference type="InterPro" id="IPR036397">
    <property type="entry name" value="RNaseH_sf"/>
</dbReference>
<dbReference type="SUPFAM" id="SSF56672">
    <property type="entry name" value="DNA/RNA polymerases"/>
    <property type="match status" value="1"/>
</dbReference>
<dbReference type="Pfam" id="PF00078">
    <property type="entry name" value="RVT_1"/>
    <property type="match status" value="1"/>
</dbReference>
<dbReference type="SMR" id="A0A8T3BZH9"/>
<dbReference type="InterPro" id="IPR043502">
    <property type="entry name" value="DNA/RNA_pol_sf"/>
</dbReference>
<dbReference type="InterPro" id="IPR002156">
    <property type="entry name" value="RNaseH_domain"/>
</dbReference>
<protein>
    <recommendedName>
        <fullName evidence="3">CCHC-type domain-containing protein</fullName>
    </recommendedName>
</protein>
<proteinExistence type="predicted"/>
<dbReference type="SUPFAM" id="SSF56219">
    <property type="entry name" value="DNase I-like"/>
    <property type="match status" value="1"/>
</dbReference>
<keyword evidence="1" id="KW-0863">Zinc-finger</keyword>
<feature type="domain" description="CCHC-type" evidence="3">
    <location>
        <begin position="366"/>
        <end position="381"/>
    </location>
</feature>
<evidence type="ECO:0000259" key="3">
    <source>
        <dbReference type="PROSITE" id="PS50158"/>
    </source>
</evidence>
<organism evidence="4 5">
    <name type="scientific">Dendrobium nobile</name>
    <name type="common">Orchid</name>
    <dbReference type="NCBI Taxonomy" id="94219"/>
    <lineage>
        <taxon>Eukaryota</taxon>
        <taxon>Viridiplantae</taxon>
        <taxon>Streptophyta</taxon>
        <taxon>Embryophyta</taxon>
        <taxon>Tracheophyta</taxon>
        <taxon>Spermatophyta</taxon>
        <taxon>Magnoliopsida</taxon>
        <taxon>Liliopsida</taxon>
        <taxon>Asparagales</taxon>
        <taxon>Orchidaceae</taxon>
        <taxon>Epidendroideae</taxon>
        <taxon>Malaxideae</taxon>
        <taxon>Dendrobiinae</taxon>
        <taxon>Dendrobium</taxon>
    </lineage>
</organism>
<evidence type="ECO:0000256" key="1">
    <source>
        <dbReference type="PROSITE-ProRule" id="PRU00047"/>
    </source>
</evidence>
<gene>
    <name evidence="4" type="ORF">KFK09_004061</name>
</gene>
<feature type="compositionally biased region" description="Basic and acidic residues" evidence="2">
    <location>
        <begin position="397"/>
        <end position="410"/>
    </location>
</feature>
<dbReference type="GO" id="GO:0004523">
    <property type="term" value="F:RNA-DNA hybrid ribonuclease activity"/>
    <property type="evidence" value="ECO:0007669"/>
    <property type="project" value="InterPro"/>
</dbReference>
<evidence type="ECO:0000256" key="2">
    <source>
        <dbReference type="SAM" id="MobiDB-lite"/>
    </source>
</evidence>
<accession>A0A8T3BZH9</accession>
<dbReference type="InterPro" id="IPR005135">
    <property type="entry name" value="Endo/exonuclease/phosphatase"/>
</dbReference>
<dbReference type="Pfam" id="PF13456">
    <property type="entry name" value="RVT_3"/>
    <property type="match status" value="1"/>
</dbReference>
<dbReference type="GO" id="GO:0008270">
    <property type="term" value="F:zinc ion binding"/>
    <property type="evidence" value="ECO:0007669"/>
    <property type="project" value="UniProtKB-KW"/>
</dbReference>
<dbReference type="Gene3D" id="3.30.420.10">
    <property type="entry name" value="Ribonuclease H-like superfamily/Ribonuclease H"/>
    <property type="match status" value="1"/>
</dbReference>
<dbReference type="PROSITE" id="PS50158">
    <property type="entry name" value="ZF_CCHC"/>
    <property type="match status" value="1"/>
</dbReference>
<reference evidence="4" key="1">
    <citation type="journal article" date="2022" name="Front. Genet.">
        <title>Chromosome-Scale Assembly of the Dendrobium nobile Genome Provides Insights Into the Molecular Mechanism of the Biosynthesis of the Medicinal Active Ingredient of Dendrobium.</title>
        <authorList>
            <person name="Xu Q."/>
            <person name="Niu S.-C."/>
            <person name="Li K.-L."/>
            <person name="Zheng P.-J."/>
            <person name="Zhang X.-J."/>
            <person name="Jia Y."/>
            <person name="Liu Y."/>
            <person name="Niu Y.-X."/>
            <person name="Yu L.-H."/>
            <person name="Chen D.-F."/>
            <person name="Zhang G.-Q."/>
        </authorList>
    </citation>
    <scope>NUCLEOTIDE SEQUENCE</scope>
    <source>
        <tissue evidence="4">Leaf</tissue>
    </source>
</reference>
<dbReference type="Pfam" id="PF13966">
    <property type="entry name" value="zf-RVT"/>
    <property type="match status" value="1"/>
</dbReference>
<keyword evidence="1" id="KW-0862">Zinc</keyword>
<dbReference type="GO" id="GO:0003676">
    <property type="term" value="F:nucleic acid binding"/>
    <property type="evidence" value="ECO:0007669"/>
    <property type="project" value="InterPro"/>
</dbReference>
<feature type="region of interest" description="Disordered" evidence="2">
    <location>
        <begin position="251"/>
        <end position="286"/>
    </location>
</feature>
<evidence type="ECO:0000313" key="5">
    <source>
        <dbReference type="Proteomes" id="UP000829196"/>
    </source>
</evidence>
<dbReference type="InterPro" id="IPR044730">
    <property type="entry name" value="RNase_H-like_dom_plant"/>
</dbReference>
<feature type="compositionally biased region" description="Basic and acidic residues" evidence="2">
    <location>
        <begin position="251"/>
        <end position="270"/>
    </location>
</feature>
<dbReference type="InterPro" id="IPR036691">
    <property type="entry name" value="Endo/exonu/phosph_ase_sf"/>
</dbReference>
<dbReference type="SUPFAM" id="SSF53098">
    <property type="entry name" value="Ribonuclease H-like"/>
    <property type="match status" value="1"/>
</dbReference>
<dbReference type="InterPro" id="IPR000477">
    <property type="entry name" value="RT_dom"/>
</dbReference>
<dbReference type="InterPro" id="IPR026960">
    <property type="entry name" value="RVT-Znf"/>
</dbReference>
<keyword evidence="1" id="KW-0479">Metal-binding</keyword>
<dbReference type="Pfam" id="PF03372">
    <property type="entry name" value="Exo_endo_phos"/>
    <property type="match status" value="1"/>
</dbReference>
<dbReference type="Gene3D" id="3.60.10.10">
    <property type="entry name" value="Endonuclease/exonuclease/phosphatase"/>
    <property type="match status" value="1"/>
</dbReference>
<feature type="region of interest" description="Disordered" evidence="2">
    <location>
        <begin position="390"/>
        <end position="410"/>
    </location>
</feature>